<reference evidence="1 2" key="1">
    <citation type="journal article" date="2020" name="Front. Microbiol.">
        <title>Single-cell genomics of novel Actinobacteria with the Wood-Ljungdahl pathway discovered in a serpentinizing system.</title>
        <authorList>
            <person name="Merino N."/>
            <person name="Kawai M."/>
            <person name="Boyd E.S."/>
            <person name="Colman D.R."/>
            <person name="McGlynn S.E."/>
            <person name="Nealson K.H."/>
            <person name="Kurokawa K."/>
            <person name="Hongoh Y."/>
        </authorList>
    </citation>
    <scope>NUCLEOTIDE SEQUENCE [LARGE SCALE GENOMIC DNA]</scope>
    <source>
        <strain evidence="1 2">S03</strain>
    </source>
</reference>
<protein>
    <submittedName>
        <fullName evidence="1">Uncharacterized protein</fullName>
    </submittedName>
</protein>
<dbReference type="EMBL" id="BLRU01000492">
    <property type="protein sequence ID" value="GFP20528.1"/>
    <property type="molecule type" value="Genomic_DNA"/>
</dbReference>
<proteinExistence type="predicted"/>
<accession>A0A6V8NJU0</accession>
<evidence type="ECO:0000313" key="1">
    <source>
        <dbReference type="EMBL" id="GFP20528.1"/>
    </source>
</evidence>
<dbReference type="RefSeq" id="WP_176237419.1">
    <property type="nucleotide sequence ID" value="NZ_BLRU01000492.1"/>
</dbReference>
<sequence length="106" mass="11958">MDRKVVAIADNEEDLDKLKSLIDVDILRDKVVLLCPKERGELLGALKYQQPVALLATSGAFLRFLKTSLQEIRTLNPLLTVLVVCLEKLKKEEEDKHQDKGDQGDD</sequence>
<name>A0A6V8NJU0_9ACTN</name>
<dbReference type="Proteomes" id="UP000574717">
    <property type="component" value="Unassembled WGS sequence"/>
</dbReference>
<evidence type="ECO:0000313" key="2">
    <source>
        <dbReference type="Proteomes" id="UP000574717"/>
    </source>
</evidence>
<dbReference type="AlphaFoldDB" id="A0A6V8NJU0"/>
<organism evidence="1 2">
    <name type="scientific">Candidatus Hakubella thermalkaliphila</name>
    <dbReference type="NCBI Taxonomy" id="2754717"/>
    <lineage>
        <taxon>Bacteria</taxon>
        <taxon>Bacillati</taxon>
        <taxon>Actinomycetota</taxon>
        <taxon>Actinomycetota incertae sedis</taxon>
        <taxon>Candidatus Hakubellales</taxon>
        <taxon>Candidatus Hakubellaceae</taxon>
        <taxon>Candidatus Hakubella</taxon>
    </lineage>
</organism>
<comment type="caution">
    <text evidence="1">The sequence shown here is derived from an EMBL/GenBank/DDBJ whole genome shotgun (WGS) entry which is preliminary data.</text>
</comment>
<gene>
    <name evidence="1" type="ORF">HKBW3S03_02031</name>
</gene>